<dbReference type="Proteomes" id="UP001162164">
    <property type="component" value="Unassembled WGS sequence"/>
</dbReference>
<gene>
    <name evidence="1" type="ORF">NQ317_008591</name>
</gene>
<evidence type="ECO:0000313" key="2">
    <source>
        <dbReference type="Proteomes" id="UP001162164"/>
    </source>
</evidence>
<proteinExistence type="predicted"/>
<evidence type="ECO:0000313" key="1">
    <source>
        <dbReference type="EMBL" id="KAJ8978522.1"/>
    </source>
</evidence>
<organism evidence="1 2">
    <name type="scientific">Molorchus minor</name>
    <dbReference type="NCBI Taxonomy" id="1323400"/>
    <lineage>
        <taxon>Eukaryota</taxon>
        <taxon>Metazoa</taxon>
        <taxon>Ecdysozoa</taxon>
        <taxon>Arthropoda</taxon>
        <taxon>Hexapoda</taxon>
        <taxon>Insecta</taxon>
        <taxon>Pterygota</taxon>
        <taxon>Neoptera</taxon>
        <taxon>Endopterygota</taxon>
        <taxon>Coleoptera</taxon>
        <taxon>Polyphaga</taxon>
        <taxon>Cucujiformia</taxon>
        <taxon>Chrysomeloidea</taxon>
        <taxon>Cerambycidae</taxon>
        <taxon>Lamiinae</taxon>
        <taxon>Monochamini</taxon>
        <taxon>Molorchus</taxon>
    </lineage>
</organism>
<name>A0ABQ9JKW7_9CUCU</name>
<protein>
    <submittedName>
        <fullName evidence="1">Uncharacterized protein</fullName>
    </submittedName>
</protein>
<keyword evidence="2" id="KW-1185">Reference proteome</keyword>
<dbReference type="EMBL" id="JAPWTJ010000428">
    <property type="protein sequence ID" value="KAJ8978522.1"/>
    <property type="molecule type" value="Genomic_DNA"/>
</dbReference>
<comment type="caution">
    <text evidence="1">The sequence shown here is derived from an EMBL/GenBank/DDBJ whole genome shotgun (WGS) entry which is preliminary data.</text>
</comment>
<sequence length="132" mass="14883">MYPLLRDKNVSKVFPIVAWRNRHMCTSPSMETMCQYVSVSSIADSSKSGCSLYPIYNTSSTLSAVDSGYEDQSFCNGNSDSSFSAKNTVQIQEHRGQHAGQVRPHHMLQTEEEVLDTLEDDPLRVLEKLHVR</sequence>
<reference evidence="1" key="1">
    <citation type="journal article" date="2023" name="Insect Mol. Biol.">
        <title>Genome sequencing provides insights into the evolution of gene families encoding plant cell wall-degrading enzymes in longhorned beetles.</title>
        <authorList>
            <person name="Shin N.R."/>
            <person name="Okamura Y."/>
            <person name="Kirsch R."/>
            <person name="Pauchet Y."/>
        </authorList>
    </citation>
    <scope>NUCLEOTIDE SEQUENCE</scope>
    <source>
        <strain evidence="1">MMC_N1</strain>
    </source>
</reference>
<accession>A0ABQ9JKW7</accession>